<dbReference type="InterPro" id="IPR018497">
    <property type="entry name" value="Peptidase_M13_C"/>
</dbReference>
<dbReference type="PANTHER" id="PTHR11733">
    <property type="entry name" value="ZINC METALLOPROTEASE FAMILY M13 NEPRILYSIN-RELATED"/>
    <property type="match status" value="1"/>
</dbReference>
<evidence type="ECO:0000259" key="2">
    <source>
        <dbReference type="Pfam" id="PF01431"/>
    </source>
</evidence>
<gene>
    <name evidence="4" type="primary">Nepl10</name>
</gene>
<feature type="chain" id="PRO_5046882663" evidence="1">
    <location>
        <begin position="22"/>
        <end position="637"/>
    </location>
</feature>
<dbReference type="InterPro" id="IPR000718">
    <property type="entry name" value="Peptidase_M13"/>
</dbReference>
<dbReference type="GO" id="GO:0005886">
    <property type="term" value="C:plasma membrane"/>
    <property type="evidence" value="ECO:0007669"/>
    <property type="project" value="TreeGrafter"/>
</dbReference>
<reference evidence="4" key="2">
    <citation type="submission" date="2025-08" db="UniProtKB">
        <authorList>
            <consortium name="RefSeq"/>
        </authorList>
    </citation>
    <scope>IDENTIFICATION</scope>
    <source>
        <strain evidence="4">14028-0561.14</strain>
        <tissue evidence="4">Whole fly</tissue>
    </source>
</reference>
<feature type="domain" description="Peptidase M13 C-terminal" evidence="2">
    <location>
        <begin position="440"/>
        <end position="613"/>
    </location>
</feature>
<name>A0A6P4HUI9_DROKI</name>
<dbReference type="SUPFAM" id="SSF55486">
    <property type="entry name" value="Metalloproteases ('zincins'), catalytic domain"/>
    <property type="match status" value="1"/>
</dbReference>
<dbReference type="Pfam" id="PF01431">
    <property type="entry name" value="Peptidase_M13"/>
    <property type="match status" value="1"/>
</dbReference>
<evidence type="ECO:0000313" key="4">
    <source>
        <dbReference type="RefSeq" id="XP_017019787.2"/>
    </source>
</evidence>
<dbReference type="GO" id="GO:0016485">
    <property type="term" value="P:protein processing"/>
    <property type="evidence" value="ECO:0007669"/>
    <property type="project" value="TreeGrafter"/>
</dbReference>
<protein>
    <submittedName>
        <fullName evidence="4">Phosphate-regulating neutral endopeptidase PHEX</fullName>
    </submittedName>
</protein>
<accession>A0A6P4HUI9</accession>
<organism evidence="3 4">
    <name type="scientific">Drosophila kikkawai</name>
    <name type="common">Fruit fly</name>
    <dbReference type="NCBI Taxonomy" id="30033"/>
    <lineage>
        <taxon>Eukaryota</taxon>
        <taxon>Metazoa</taxon>
        <taxon>Ecdysozoa</taxon>
        <taxon>Arthropoda</taxon>
        <taxon>Hexapoda</taxon>
        <taxon>Insecta</taxon>
        <taxon>Pterygota</taxon>
        <taxon>Neoptera</taxon>
        <taxon>Endopterygota</taxon>
        <taxon>Diptera</taxon>
        <taxon>Brachycera</taxon>
        <taxon>Muscomorpha</taxon>
        <taxon>Ephydroidea</taxon>
        <taxon>Drosophilidae</taxon>
        <taxon>Drosophila</taxon>
        <taxon>Sophophora</taxon>
    </lineage>
</organism>
<keyword evidence="3" id="KW-1185">Reference proteome</keyword>
<dbReference type="OrthoDB" id="8048565at2759"/>
<dbReference type="InterPro" id="IPR042089">
    <property type="entry name" value="Peptidase_M13_dom_2"/>
</dbReference>
<evidence type="ECO:0000313" key="3">
    <source>
        <dbReference type="Proteomes" id="UP001652661"/>
    </source>
</evidence>
<dbReference type="PANTHER" id="PTHR11733:SF241">
    <property type="entry name" value="GH26575P-RELATED"/>
    <property type="match status" value="1"/>
</dbReference>
<dbReference type="Gene3D" id="3.40.390.10">
    <property type="entry name" value="Collagenase (Catalytic Domain)"/>
    <property type="match status" value="2"/>
</dbReference>
<keyword evidence="1" id="KW-0732">Signal</keyword>
<dbReference type="GO" id="GO:0004222">
    <property type="term" value="F:metalloendopeptidase activity"/>
    <property type="evidence" value="ECO:0007669"/>
    <property type="project" value="InterPro"/>
</dbReference>
<dbReference type="GeneID" id="108072943"/>
<feature type="signal peptide" evidence="1">
    <location>
        <begin position="1"/>
        <end position="21"/>
    </location>
</feature>
<sequence>MQSALLLGFSLALVLVASIEADVDINRATANQIRWNINRTASPCTDFWSFACGNFVNHNSPASKYVDNFGWVEDQFATALVEFMESDLKANDTQAPQLIHQMRTYYQACTRDKKQWTPVDPPEMVQLWARASSGPLGIAFDERADVATNDSTRRVVQLTMPEPRFRYRMLRALQFIENPKNNYQNKDNLTQFIKDLKELQDKHRFDEPTVYTWTYKEMFEQIPHLSWAEILSELFEVNRNSPLFKDLVFEVSNVEYFRDLVQLLKFVKYEDYREYARVHHLVVLEEAEPMFRNPKSCIHHMRAILPLGINYIYNRFVYENREQDTRRLQEIFTMLKATFKKYFEANRLELNAEMLAYLEAKLTGMQLKVGNLPEENSSEFYNLHYESAEFKNSTFLENLIEALTLRTRLQHAGLLQPQARLDLRRYYVNDNVFKARTSPFYENERNTITVPMEFLQFPLFDHRQHPIFQESLMGAVLGHEMSHAFEQEGLLFDSSGNESPIGLQIVESKSFQEAIKCARGKKSPVSLKECVADINGLQLAYDSFFGFNSDPRTVEYLPYAFDAEFKSKLFYLSYAQFFCGTLPPVLGHDRDDERVNVSVGNLRQFAYDFQCRQPPSPPSLCEIWRPREETEPAKLQP</sequence>
<dbReference type="RefSeq" id="XP_017019787.2">
    <property type="nucleotide sequence ID" value="XM_017164298.3"/>
</dbReference>
<evidence type="ECO:0000256" key="1">
    <source>
        <dbReference type="SAM" id="SignalP"/>
    </source>
</evidence>
<dbReference type="InterPro" id="IPR024079">
    <property type="entry name" value="MetalloPept_cat_dom_sf"/>
</dbReference>
<dbReference type="Gene3D" id="1.10.1380.10">
    <property type="entry name" value="Neutral endopeptidase , domain2"/>
    <property type="match status" value="2"/>
</dbReference>
<proteinExistence type="predicted"/>
<dbReference type="Proteomes" id="UP001652661">
    <property type="component" value="Chromosome 2R"/>
</dbReference>
<reference evidence="3" key="1">
    <citation type="submission" date="2025-05" db="UniProtKB">
        <authorList>
            <consortium name="RefSeq"/>
        </authorList>
    </citation>
    <scope>NUCLEOTIDE SEQUENCE [LARGE SCALE GENOMIC DNA]</scope>
    <source>
        <strain evidence="3">14028-0561.14</strain>
    </source>
</reference>
<dbReference type="PROSITE" id="PS51885">
    <property type="entry name" value="NEPRILYSIN"/>
    <property type="match status" value="1"/>
</dbReference>